<keyword evidence="1" id="KW-0472">Membrane</keyword>
<proteinExistence type="predicted"/>
<feature type="transmembrane region" description="Helical" evidence="1">
    <location>
        <begin position="58"/>
        <end position="79"/>
    </location>
</feature>
<reference evidence="2 3" key="1">
    <citation type="submission" date="2019-07" db="EMBL/GenBank/DDBJ databases">
        <title>De Novo Assembly of kiwifruit Actinidia rufa.</title>
        <authorList>
            <person name="Sugita-Konishi S."/>
            <person name="Sato K."/>
            <person name="Mori E."/>
            <person name="Abe Y."/>
            <person name="Kisaki G."/>
            <person name="Hamano K."/>
            <person name="Suezawa K."/>
            <person name="Otani M."/>
            <person name="Fukuda T."/>
            <person name="Manabe T."/>
            <person name="Gomi K."/>
            <person name="Tabuchi M."/>
            <person name="Akimitsu K."/>
            <person name="Kataoka I."/>
        </authorList>
    </citation>
    <scope>NUCLEOTIDE SEQUENCE [LARGE SCALE GENOMIC DNA]</scope>
    <source>
        <strain evidence="3">cv. Fuchu</strain>
    </source>
</reference>
<evidence type="ECO:0000313" key="3">
    <source>
        <dbReference type="Proteomes" id="UP000585474"/>
    </source>
</evidence>
<keyword evidence="1" id="KW-1133">Transmembrane helix</keyword>
<comment type="caution">
    <text evidence="2">The sequence shown here is derived from an EMBL/GenBank/DDBJ whole genome shotgun (WGS) entry which is preliminary data.</text>
</comment>
<dbReference type="Proteomes" id="UP000585474">
    <property type="component" value="Unassembled WGS sequence"/>
</dbReference>
<dbReference type="AlphaFoldDB" id="A0A7J0FXY8"/>
<accession>A0A7J0FXY8</accession>
<evidence type="ECO:0000256" key="1">
    <source>
        <dbReference type="SAM" id="Phobius"/>
    </source>
</evidence>
<protein>
    <submittedName>
        <fullName evidence="2">Uncharacterized protein</fullName>
    </submittedName>
</protein>
<evidence type="ECO:0000313" key="2">
    <source>
        <dbReference type="EMBL" id="GFZ03444.1"/>
    </source>
</evidence>
<keyword evidence="1" id="KW-0812">Transmembrane</keyword>
<sequence length="153" mass="16860">MCIQCVSMCGVFSSSQECLAWFQSCFCGSSLVESSDKAAEMLMILMREEAPGSKPRKIIVFVILMMDAVAVIILEKFLISQVLYPPIGKFPCLCLCSSFFSFTGWPNQRTNSVPYDRGLVVQPLGSPTNCTYTDAAKGLDTTRDKPWGCLKEG</sequence>
<dbReference type="EMBL" id="BJWL01000016">
    <property type="protein sequence ID" value="GFZ03444.1"/>
    <property type="molecule type" value="Genomic_DNA"/>
</dbReference>
<organism evidence="2 3">
    <name type="scientific">Actinidia rufa</name>
    <dbReference type="NCBI Taxonomy" id="165716"/>
    <lineage>
        <taxon>Eukaryota</taxon>
        <taxon>Viridiplantae</taxon>
        <taxon>Streptophyta</taxon>
        <taxon>Embryophyta</taxon>
        <taxon>Tracheophyta</taxon>
        <taxon>Spermatophyta</taxon>
        <taxon>Magnoliopsida</taxon>
        <taxon>eudicotyledons</taxon>
        <taxon>Gunneridae</taxon>
        <taxon>Pentapetalae</taxon>
        <taxon>asterids</taxon>
        <taxon>Ericales</taxon>
        <taxon>Actinidiaceae</taxon>
        <taxon>Actinidia</taxon>
    </lineage>
</organism>
<keyword evidence="3" id="KW-1185">Reference proteome</keyword>
<gene>
    <name evidence="2" type="ORF">Acr_16g0000680</name>
</gene>
<name>A0A7J0FXY8_9ERIC</name>